<keyword evidence="2" id="KW-1185">Reference proteome</keyword>
<dbReference type="PROSITE" id="PS51257">
    <property type="entry name" value="PROKAR_LIPOPROTEIN"/>
    <property type="match status" value="1"/>
</dbReference>
<dbReference type="Proteomes" id="UP000590442">
    <property type="component" value="Unassembled WGS sequence"/>
</dbReference>
<dbReference type="AlphaFoldDB" id="A0A846QYW3"/>
<dbReference type="EMBL" id="JAATJJ010000002">
    <property type="protein sequence ID" value="NJB72110.1"/>
    <property type="molecule type" value="Genomic_DNA"/>
</dbReference>
<proteinExistence type="predicted"/>
<reference evidence="1 2" key="1">
    <citation type="submission" date="2020-03" db="EMBL/GenBank/DDBJ databases">
        <title>Genomic Encyclopedia of Type Strains, Phase IV (KMG-IV): sequencing the most valuable type-strain genomes for metagenomic binning, comparative biology and taxonomic classification.</title>
        <authorList>
            <person name="Goeker M."/>
        </authorList>
    </citation>
    <scope>NUCLEOTIDE SEQUENCE [LARGE SCALE GENOMIC DNA]</scope>
    <source>
        <strain evidence="1 2">DSM 29762</strain>
    </source>
</reference>
<evidence type="ECO:0000313" key="1">
    <source>
        <dbReference type="EMBL" id="NJB72110.1"/>
    </source>
</evidence>
<organism evidence="1 2">
    <name type="scientific">Saonia flava</name>
    <dbReference type="NCBI Taxonomy" id="523696"/>
    <lineage>
        <taxon>Bacteria</taxon>
        <taxon>Pseudomonadati</taxon>
        <taxon>Bacteroidota</taxon>
        <taxon>Flavobacteriia</taxon>
        <taxon>Flavobacteriales</taxon>
        <taxon>Flavobacteriaceae</taxon>
        <taxon>Saonia</taxon>
    </lineage>
</organism>
<dbReference type="RefSeq" id="WP_167964797.1">
    <property type="nucleotide sequence ID" value="NZ_JAATJJ010000002.1"/>
</dbReference>
<protein>
    <recommendedName>
        <fullName evidence="3">Lipocalin-like domain-containing protein</fullName>
    </recommendedName>
</protein>
<evidence type="ECO:0008006" key="3">
    <source>
        <dbReference type="Google" id="ProtNLM"/>
    </source>
</evidence>
<evidence type="ECO:0000313" key="2">
    <source>
        <dbReference type="Proteomes" id="UP000590442"/>
    </source>
</evidence>
<name>A0A846QYW3_9FLAO</name>
<sequence>MRYLSLFIFLLWVSCEKENGQVIDNEIELSKTNLLGKWKLEATRVSPGYPVDWSMVENGNEFIFLMDGSYTEYDSKKPSGISGGIYSIEDQEFYGTVLLLKYEYLDQQHENRYTVELSSKKMIMSGVGCIEGCSYSYKRIN</sequence>
<comment type="caution">
    <text evidence="1">The sequence shown here is derived from an EMBL/GenBank/DDBJ whole genome shotgun (WGS) entry which is preliminary data.</text>
</comment>
<gene>
    <name evidence="1" type="ORF">GGR42_002601</name>
</gene>
<accession>A0A846QYW3</accession>